<proteinExistence type="predicted"/>
<reference evidence="3 4" key="1">
    <citation type="journal article" date="2007" name="PLoS Genet.">
        <title>The complete genome sequence of Yersinia pseudotuberculosis IP31758, the causative agent of Far East scarlet-like fever.</title>
        <authorList>
            <person name="Eppinger M."/>
            <person name="Rosovitz M.J."/>
            <person name="Fricke W.F."/>
            <person name="Rasko D.A."/>
            <person name="Kokorina G."/>
            <person name="Fayolle C."/>
            <person name="Lindler L.E."/>
            <person name="Carniel E."/>
            <person name="Ravel J."/>
        </authorList>
    </citation>
    <scope>NUCLEOTIDE SEQUENCE [LARGE SCALE GENOMIC DNA]</scope>
    <source>
        <strain evidence="3 4">IP 31758</strain>
        <plasmid evidence="4">Plasmid plasmid_153kb</plasmid>
    </source>
</reference>
<keyword evidence="1" id="KW-0472">Membrane</keyword>
<keyword evidence="1" id="KW-1133">Transmembrane helix</keyword>
<evidence type="ECO:0000313" key="3">
    <source>
        <dbReference type="EMBL" id="ABS45638.1"/>
    </source>
</evidence>
<dbReference type="Pfam" id="PF04917">
    <property type="entry name" value="Shufflon_N"/>
    <property type="match status" value="1"/>
</dbReference>
<dbReference type="AlphaFoldDB" id="A0A0U1QTC9"/>
<sequence length="428" mass="45797">MKRLNYLHKGFGLLEVIFCVVLSLLALASYSEYSASYAERQVNAATAQHQKKIIQYTQKYIEENNDSLLAAATTTVPVIITTAMLKNAKYMPDYISDKNAYQQTYSTSVLKTAANQLDALLVTSGGQEIENKNLIQIANTLGISGGYIKTDAPTIAKGAYGQWNLPLSTFKLGSNAGHLATAFFYVNGKLDNDYLYRSKVNGHPELQRMNAAIDMNSNNIDNAGTFDGVEAKLSGNADIKGSLNAGNTTITGNTTTSGETYTGGWFRTTGDGGIYFQKFGGGWNMTDSATMRAYGDKNIATGGSVNVGSNITAGGTISGNNVIGNTVTANGRLRSTEALQLDKVYIAGTACSPNGLIGRDAAGATLSCQSGVWKSNGGLQRNYCTWYYFGGGGQQSISCPAGQYVGGFSRYMENDWKQTGHFQIECCS</sequence>
<evidence type="ECO:0000259" key="2">
    <source>
        <dbReference type="Pfam" id="PF04917"/>
    </source>
</evidence>
<protein>
    <submittedName>
        <fullName evidence="3">Type IV pilus biogenesis protein PilV</fullName>
    </submittedName>
</protein>
<feature type="domain" description="Bacterial shufflon protein N-terminal" evidence="2">
    <location>
        <begin position="45"/>
        <end position="371"/>
    </location>
</feature>
<evidence type="ECO:0000256" key="1">
    <source>
        <dbReference type="SAM" id="Phobius"/>
    </source>
</evidence>
<gene>
    <name evidence="3" type="ordered locus">YpsIP31758_B0021</name>
</gene>
<dbReference type="HOGENOM" id="CLU_044705_0_0_6"/>
<dbReference type="EMBL" id="CP000719">
    <property type="protein sequence ID" value="ABS45638.1"/>
    <property type="molecule type" value="Genomic_DNA"/>
</dbReference>
<name>A0A0U1QTC9_YERP3</name>
<feature type="transmembrane region" description="Helical" evidence="1">
    <location>
        <begin position="12"/>
        <end position="30"/>
    </location>
</feature>
<evidence type="ECO:0000313" key="4">
    <source>
        <dbReference type="Proteomes" id="UP000002412"/>
    </source>
</evidence>
<dbReference type="RefSeq" id="WP_011988482.1">
    <property type="nucleotide sequence ID" value="NC_009705.1"/>
</dbReference>
<dbReference type="KEGG" id="ypi:YpsIP31758_B0021"/>
<keyword evidence="1" id="KW-0812">Transmembrane</keyword>
<dbReference type="Proteomes" id="UP000002412">
    <property type="component" value="Plasmid p_153kb"/>
</dbReference>
<geneLocation type="plasmid" evidence="4">
    <name>plasmid_153kb</name>
</geneLocation>
<keyword evidence="3" id="KW-0614">Plasmid</keyword>
<dbReference type="InterPro" id="IPR007001">
    <property type="entry name" value="Shufflon_N"/>
</dbReference>
<accession>A0A0U1QTC9</accession>
<organism evidence="3 4">
    <name type="scientific">Yersinia pseudotuberculosis serotype O:1b (strain IP 31758)</name>
    <dbReference type="NCBI Taxonomy" id="349747"/>
    <lineage>
        <taxon>Bacteria</taxon>
        <taxon>Pseudomonadati</taxon>
        <taxon>Pseudomonadota</taxon>
        <taxon>Gammaproteobacteria</taxon>
        <taxon>Enterobacterales</taxon>
        <taxon>Yersiniaceae</taxon>
        <taxon>Yersinia</taxon>
    </lineage>
</organism>